<evidence type="ECO:0000256" key="5">
    <source>
        <dbReference type="SAM" id="MobiDB-lite"/>
    </source>
</evidence>
<dbReference type="Proteomes" id="UP000738359">
    <property type="component" value="Unassembled WGS sequence"/>
</dbReference>
<comment type="caution">
    <text evidence="6">The sequence shown here is derived from an EMBL/GenBank/DDBJ whole genome shotgun (WGS) entry which is preliminary data.</text>
</comment>
<evidence type="ECO:0000313" key="6">
    <source>
        <dbReference type="EMBL" id="KAF9955058.1"/>
    </source>
</evidence>
<evidence type="ECO:0000256" key="2">
    <source>
        <dbReference type="ARBA" id="ARBA00022723"/>
    </source>
</evidence>
<dbReference type="PANTHER" id="PTHR14742">
    <property type="entry name" value="RIBONUCLEASE P SUBUNIT P21"/>
    <property type="match status" value="1"/>
</dbReference>
<evidence type="ECO:0000313" key="7">
    <source>
        <dbReference type="Proteomes" id="UP000738359"/>
    </source>
</evidence>
<keyword evidence="2" id="KW-0479">Metal-binding</keyword>
<protein>
    <submittedName>
        <fullName evidence="6">Uncharacterized protein</fullName>
    </submittedName>
</protein>
<feature type="non-terminal residue" evidence="6">
    <location>
        <position position="1"/>
    </location>
</feature>
<sequence>MLAKKKITLFHIHRQEPGLGPGAAQHHSVAMAKKDKKGDGAVQNREIFQRMNFLYQAAMYMATITTPKQPQHQSEECSTLSAIDSADRISDVGHEKRPSEVVGSKQTQPESVDVVMLDGTDAEPRSTTHTDTTKSGKQNTVKVSRTKRRALLRERKVKIAMEQISQNSNHHGLTKRNNTRSSNALSGTARFYASTLREIGRKNVIRIDPVIKRSICLRCEAVLVPYVSSEVRIE</sequence>
<comment type="similarity">
    <text evidence="4">Belongs to the eukaryotic/archaeal RNase P protein component 4 family.</text>
</comment>
<evidence type="ECO:0000256" key="1">
    <source>
        <dbReference type="ARBA" id="ARBA00022694"/>
    </source>
</evidence>
<accession>A0A9P6IZI1</accession>
<evidence type="ECO:0000256" key="4">
    <source>
        <dbReference type="ARBA" id="ARBA00038402"/>
    </source>
</evidence>
<dbReference type="EMBL" id="JAAAHY010000930">
    <property type="protein sequence ID" value="KAF9955058.1"/>
    <property type="molecule type" value="Genomic_DNA"/>
</dbReference>
<gene>
    <name evidence="6" type="ORF">BGZ70_010374</name>
</gene>
<keyword evidence="3" id="KW-0862">Zinc</keyword>
<reference evidence="6" key="1">
    <citation type="journal article" date="2020" name="Fungal Divers.">
        <title>Resolving the Mortierellaceae phylogeny through synthesis of multi-gene phylogenetics and phylogenomics.</title>
        <authorList>
            <person name="Vandepol N."/>
            <person name="Liber J."/>
            <person name="Desiro A."/>
            <person name="Na H."/>
            <person name="Kennedy M."/>
            <person name="Barry K."/>
            <person name="Grigoriev I.V."/>
            <person name="Miller A.N."/>
            <person name="O'Donnell K."/>
            <person name="Stajich J.E."/>
            <person name="Bonito G."/>
        </authorList>
    </citation>
    <scope>NUCLEOTIDE SEQUENCE</scope>
    <source>
        <strain evidence="6">CK1249</strain>
    </source>
</reference>
<dbReference type="GO" id="GO:0008033">
    <property type="term" value="P:tRNA processing"/>
    <property type="evidence" value="ECO:0007669"/>
    <property type="project" value="UniProtKB-KW"/>
</dbReference>
<feature type="compositionally biased region" description="Basic and acidic residues" evidence="5">
    <location>
        <begin position="122"/>
        <end position="134"/>
    </location>
</feature>
<proteinExistence type="inferred from homology"/>
<dbReference type="Pfam" id="PF04032">
    <property type="entry name" value="Rpr2"/>
    <property type="match status" value="1"/>
</dbReference>
<evidence type="ECO:0000256" key="3">
    <source>
        <dbReference type="ARBA" id="ARBA00022833"/>
    </source>
</evidence>
<feature type="region of interest" description="Disordered" evidence="5">
    <location>
        <begin position="92"/>
        <end position="144"/>
    </location>
</feature>
<dbReference type="GO" id="GO:0005655">
    <property type="term" value="C:nucleolar ribonuclease P complex"/>
    <property type="evidence" value="ECO:0007669"/>
    <property type="project" value="TreeGrafter"/>
</dbReference>
<dbReference type="OrthoDB" id="128536at2759"/>
<name>A0A9P6IZI1_MORAP</name>
<dbReference type="AlphaFoldDB" id="A0A9P6IZI1"/>
<dbReference type="PANTHER" id="PTHR14742:SF0">
    <property type="entry name" value="RIBONUCLEASE P PROTEIN SUBUNIT P21"/>
    <property type="match status" value="1"/>
</dbReference>
<keyword evidence="7" id="KW-1185">Reference proteome</keyword>
<keyword evidence="1" id="KW-0819">tRNA processing</keyword>
<dbReference type="GO" id="GO:0046872">
    <property type="term" value="F:metal ion binding"/>
    <property type="evidence" value="ECO:0007669"/>
    <property type="project" value="UniProtKB-KW"/>
</dbReference>
<dbReference type="InterPro" id="IPR007175">
    <property type="entry name" value="Rpr2/Snm1/Rpp21"/>
</dbReference>
<organism evidence="6 7">
    <name type="scientific">Mortierella alpina</name>
    <name type="common">Oleaginous fungus</name>
    <name type="synonym">Mortierella renispora</name>
    <dbReference type="NCBI Taxonomy" id="64518"/>
    <lineage>
        <taxon>Eukaryota</taxon>
        <taxon>Fungi</taxon>
        <taxon>Fungi incertae sedis</taxon>
        <taxon>Mucoromycota</taxon>
        <taxon>Mortierellomycotina</taxon>
        <taxon>Mortierellomycetes</taxon>
        <taxon>Mortierellales</taxon>
        <taxon>Mortierellaceae</taxon>
        <taxon>Mortierella</taxon>
    </lineage>
</organism>